<keyword evidence="2" id="KW-0805">Transcription regulation</keyword>
<name>A0AAV9IUF4_CYACA</name>
<dbReference type="GO" id="GO:0005634">
    <property type="term" value="C:nucleus"/>
    <property type="evidence" value="ECO:0007669"/>
    <property type="project" value="UniProtKB-SubCell"/>
</dbReference>
<feature type="region of interest" description="Disordered" evidence="5">
    <location>
        <begin position="122"/>
        <end position="201"/>
    </location>
</feature>
<evidence type="ECO:0000256" key="3">
    <source>
        <dbReference type="ARBA" id="ARBA00023163"/>
    </source>
</evidence>
<feature type="compositionally biased region" description="Basic and acidic residues" evidence="5">
    <location>
        <begin position="144"/>
        <end position="156"/>
    </location>
</feature>
<feature type="compositionally biased region" description="Low complexity" evidence="5">
    <location>
        <begin position="176"/>
        <end position="187"/>
    </location>
</feature>
<keyword evidence="7" id="KW-1185">Reference proteome</keyword>
<protein>
    <recommendedName>
        <fullName evidence="8">Transcriptional regulator of RNA polII, SAGA, subunit-domain-containing protein</fullName>
    </recommendedName>
</protein>
<comment type="caution">
    <text evidence="6">The sequence shown here is derived from an EMBL/GenBank/DDBJ whole genome shotgun (WGS) entry which is preliminary data.</text>
</comment>
<proteinExistence type="predicted"/>
<evidence type="ECO:0000256" key="5">
    <source>
        <dbReference type="SAM" id="MobiDB-lite"/>
    </source>
</evidence>
<reference evidence="6 7" key="1">
    <citation type="submission" date="2022-07" db="EMBL/GenBank/DDBJ databases">
        <title>Genome-wide signatures of adaptation to extreme environments.</title>
        <authorList>
            <person name="Cho C.H."/>
            <person name="Yoon H.S."/>
        </authorList>
    </citation>
    <scope>NUCLEOTIDE SEQUENCE [LARGE SCALE GENOMIC DNA]</scope>
    <source>
        <strain evidence="6 7">DBV 063 E5</strain>
    </source>
</reference>
<feature type="compositionally biased region" description="Basic residues" evidence="5">
    <location>
        <begin position="165"/>
        <end position="175"/>
    </location>
</feature>
<dbReference type="GO" id="GO:0000124">
    <property type="term" value="C:SAGA complex"/>
    <property type="evidence" value="ECO:0007669"/>
    <property type="project" value="TreeGrafter"/>
</dbReference>
<accession>A0AAV9IUF4</accession>
<dbReference type="PANTHER" id="PTHR21277:SF5">
    <property type="entry name" value="TRANSCRIPTIONAL ADAPTER 1"/>
    <property type="match status" value="1"/>
</dbReference>
<comment type="subcellular location">
    <subcellularLocation>
        <location evidence="1">Nucleus</location>
    </subcellularLocation>
</comment>
<evidence type="ECO:0000313" key="6">
    <source>
        <dbReference type="EMBL" id="KAK4535706.1"/>
    </source>
</evidence>
<dbReference type="AlphaFoldDB" id="A0AAV9IUF4"/>
<dbReference type="Proteomes" id="UP001301350">
    <property type="component" value="Unassembled WGS sequence"/>
</dbReference>
<dbReference type="InterPro" id="IPR024738">
    <property type="entry name" value="Hfi1/Tada1"/>
</dbReference>
<dbReference type="EMBL" id="JANCYW010000005">
    <property type="protein sequence ID" value="KAK4535706.1"/>
    <property type="molecule type" value="Genomic_DNA"/>
</dbReference>
<keyword evidence="3" id="KW-0804">Transcription</keyword>
<feature type="compositionally biased region" description="Basic residues" evidence="5">
    <location>
        <begin position="129"/>
        <end position="143"/>
    </location>
</feature>
<keyword evidence="4" id="KW-0539">Nucleus</keyword>
<gene>
    <name evidence="6" type="ORF">CDCA_CDCA05G1731</name>
</gene>
<organism evidence="6 7">
    <name type="scientific">Cyanidium caldarium</name>
    <name type="common">Red alga</name>
    <dbReference type="NCBI Taxonomy" id="2771"/>
    <lineage>
        <taxon>Eukaryota</taxon>
        <taxon>Rhodophyta</taxon>
        <taxon>Bangiophyceae</taxon>
        <taxon>Cyanidiales</taxon>
        <taxon>Cyanidiaceae</taxon>
        <taxon>Cyanidium</taxon>
    </lineage>
</organism>
<evidence type="ECO:0008006" key="8">
    <source>
        <dbReference type="Google" id="ProtNLM"/>
    </source>
</evidence>
<evidence type="ECO:0000256" key="2">
    <source>
        <dbReference type="ARBA" id="ARBA00023015"/>
    </source>
</evidence>
<sequence length="327" mass="36479">MESNNASPTSPDPLRQRLHSLGLPLLEDDASHYRLLLRNFFRARLTKADFEDALRKHLIGEHLTLHNAFIRDLCRRVIHEPQPGAPPLPSPQALAANAQRHAADLLALKPFGEDDLQVRLHTEQGARVANRKRVASSRRKRRPAKNDDTYDFDRDGTASAVPMRITRRSEKRRRSALAAEAKSAALEEAGRPSRHPSRPLLLPRQRVSAARRGAFGTVATPDRGLYPALPFFPTAPGECMDIELFLKLRMRALRNLDKLDALITHAGPVHVLNDDGTFWPSAVQTVPGRKSSQALRTSIMGVRDDAIALLTHAVEVYIKNLFQAASR</sequence>
<evidence type="ECO:0000313" key="7">
    <source>
        <dbReference type="Proteomes" id="UP001301350"/>
    </source>
</evidence>
<dbReference type="PANTHER" id="PTHR21277">
    <property type="entry name" value="TRANSCRIPTIONAL ADAPTER 1"/>
    <property type="match status" value="1"/>
</dbReference>
<dbReference type="GO" id="GO:0003713">
    <property type="term" value="F:transcription coactivator activity"/>
    <property type="evidence" value="ECO:0007669"/>
    <property type="project" value="TreeGrafter"/>
</dbReference>
<dbReference type="Pfam" id="PF12767">
    <property type="entry name" value="SAGA-Tad1"/>
    <property type="match status" value="1"/>
</dbReference>
<evidence type="ECO:0000256" key="1">
    <source>
        <dbReference type="ARBA" id="ARBA00004123"/>
    </source>
</evidence>
<evidence type="ECO:0000256" key="4">
    <source>
        <dbReference type="ARBA" id="ARBA00023242"/>
    </source>
</evidence>
<dbReference type="GO" id="GO:0006357">
    <property type="term" value="P:regulation of transcription by RNA polymerase II"/>
    <property type="evidence" value="ECO:0007669"/>
    <property type="project" value="TreeGrafter"/>
</dbReference>